<dbReference type="PROSITE" id="PS51197">
    <property type="entry name" value="HTH_RRF2_2"/>
    <property type="match status" value="1"/>
</dbReference>
<comment type="caution">
    <text evidence="1">The sequence shown here is derived from an EMBL/GenBank/DDBJ whole genome shotgun (WGS) entry which is preliminary data.</text>
</comment>
<dbReference type="PROSITE" id="PS01332">
    <property type="entry name" value="HTH_RRF2_1"/>
    <property type="match status" value="1"/>
</dbReference>
<dbReference type="PANTHER" id="PTHR33221">
    <property type="entry name" value="WINGED HELIX-TURN-HELIX TRANSCRIPTIONAL REGULATOR, RRF2 FAMILY"/>
    <property type="match status" value="1"/>
</dbReference>
<dbReference type="InterPro" id="IPR000944">
    <property type="entry name" value="Tscrpt_reg_Rrf2"/>
</dbReference>
<gene>
    <name evidence="1" type="ORF">ACFSBK_02030</name>
</gene>
<dbReference type="Gene3D" id="1.10.10.10">
    <property type="entry name" value="Winged helix-like DNA-binding domain superfamily/Winged helix DNA-binding domain"/>
    <property type="match status" value="1"/>
</dbReference>
<organism evidence="1 2">
    <name type="scientific">Carnobacterium antarcticum</name>
    <dbReference type="NCBI Taxonomy" id="2126436"/>
    <lineage>
        <taxon>Bacteria</taxon>
        <taxon>Bacillati</taxon>
        <taxon>Bacillota</taxon>
        <taxon>Bacilli</taxon>
        <taxon>Lactobacillales</taxon>
        <taxon>Carnobacteriaceae</taxon>
        <taxon>Carnobacterium</taxon>
    </lineage>
</organism>
<dbReference type="InterPro" id="IPR036390">
    <property type="entry name" value="WH_DNA-bd_sf"/>
</dbReference>
<dbReference type="InterPro" id="IPR030489">
    <property type="entry name" value="TR_Rrf2-type_CS"/>
</dbReference>
<evidence type="ECO:0000313" key="2">
    <source>
        <dbReference type="Proteomes" id="UP001597285"/>
    </source>
</evidence>
<dbReference type="SUPFAM" id="SSF46785">
    <property type="entry name" value="Winged helix' DNA-binding domain"/>
    <property type="match status" value="1"/>
</dbReference>
<protein>
    <submittedName>
        <fullName evidence="1">Rrf2 family transcriptional regulator</fullName>
    </submittedName>
</protein>
<dbReference type="RefSeq" id="WP_058919054.1">
    <property type="nucleotide sequence ID" value="NZ_JBHSQC010000015.1"/>
</dbReference>
<keyword evidence="2" id="KW-1185">Reference proteome</keyword>
<dbReference type="NCBIfam" id="TIGR00738">
    <property type="entry name" value="rrf2_super"/>
    <property type="match status" value="1"/>
</dbReference>
<dbReference type="EMBL" id="JBHUFF010000008">
    <property type="protein sequence ID" value="MFD1798637.1"/>
    <property type="molecule type" value="Genomic_DNA"/>
</dbReference>
<reference evidence="2" key="1">
    <citation type="journal article" date="2019" name="Int. J. Syst. Evol. Microbiol.">
        <title>The Global Catalogue of Microorganisms (GCM) 10K type strain sequencing project: providing services to taxonomists for standard genome sequencing and annotation.</title>
        <authorList>
            <consortium name="The Broad Institute Genomics Platform"/>
            <consortium name="The Broad Institute Genome Sequencing Center for Infectious Disease"/>
            <person name="Wu L."/>
            <person name="Ma J."/>
        </authorList>
    </citation>
    <scope>NUCLEOTIDE SEQUENCE [LARGE SCALE GENOMIC DNA]</scope>
    <source>
        <strain evidence="2">KCTC 42143</strain>
    </source>
</reference>
<name>A0ABW4NP21_9LACT</name>
<dbReference type="Proteomes" id="UP001597285">
    <property type="component" value="Unassembled WGS sequence"/>
</dbReference>
<proteinExistence type="predicted"/>
<dbReference type="Pfam" id="PF02082">
    <property type="entry name" value="Rrf2"/>
    <property type="match status" value="1"/>
</dbReference>
<dbReference type="InterPro" id="IPR036388">
    <property type="entry name" value="WH-like_DNA-bd_sf"/>
</dbReference>
<dbReference type="PANTHER" id="PTHR33221:SF9">
    <property type="entry name" value="RRF2 FAMILY PROTEIN"/>
    <property type="match status" value="1"/>
</dbReference>
<sequence>MNLTKGLEQAVCIITLLATQDKKFPIASHIINQRLEGASPSYVKKIIRKLVVNGLVTSVSGSNGGFLLAKKPEEVNLLEVVEALEGPIVTYPNTGMINQVFSDMGPTANQGEKVLTEVFRQADEQYTNLLRQQTVAHLIYESLGRREIPVINWNEVIES</sequence>
<accession>A0ABW4NP21</accession>
<evidence type="ECO:0000313" key="1">
    <source>
        <dbReference type="EMBL" id="MFD1798637.1"/>
    </source>
</evidence>